<organism evidence="1 2">
    <name type="scientific">Nanobdella aerobiophila</name>
    <dbReference type="NCBI Taxonomy" id="2586965"/>
    <lineage>
        <taxon>Archaea</taxon>
        <taxon>Nanobdellota</taxon>
        <taxon>Nanobdellia</taxon>
        <taxon>Nanobdellales</taxon>
        <taxon>Nanobdellaceae</taxon>
        <taxon>Nanobdella</taxon>
    </lineage>
</organism>
<evidence type="ECO:0000313" key="2">
    <source>
        <dbReference type="Proteomes" id="UP001055553"/>
    </source>
</evidence>
<dbReference type="AlphaFoldDB" id="A0A915WRV7"/>
<reference evidence="2" key="1">
    <citation type="journal article" date="2022" name="Int. J. Syst. Evol. Microbiol.">
        <title>Nanobdella aerobiophila gen. nov., sp. nov., a thermoacidophilic, obligate ectosymbiotic archaeon, and proposal of Nanobdellaceae fam. nov., Nanobdellales ord. nov. and Nanobdellia class. nov.</title>
        <authorList>
            <person name="Kato S."/>
            <person name="Ogasawara A."/>
            <person name="Itoh T."/>
            <person name="Sakai H.D."/>
            <person name="Shimizu M."/>
            <person name="Yuki M."/>
            <person name="Kaneko M."/>
            <person name="Takashina T."/>
            <person name="Ohkuma M."/>
        </authorList>
    </citation>
    <scope>NUCLEOTIDE SEQUENCE [LARGE SCALE GENOMIC DNA]</scope>
    <source>
        <strain evidence="2">MJ1</strain>
    </source>
</reference>
<keyword evidence="2" id="KW-1185">Reference proteome</keyword>
<dbReference type="Proteomes" id="UP001055553">
    <property type="component" value="Chromosome"/>
</dbReference>
<name>A0A915WRV7_9ARCH</name>
<evidence type="ECO:0000313" key="1">
    <source>
        <dbReference type="EMBL" id="BBL45251.1"/>
    </source>
</evidence>
<dbReference type="EMBL" id="AP019769">
    <property type="protein sequence ID" value="BBL45251.1"/>
    <property type="molecule type" value="Genomic_DNA"/>
</dbReference>
<protein>
    <submittedName>
        <fullName evidence="1">Uncharacterized protein</fullName>
    </submittedName>
</protein>
<proteinExistence type="predicted"/>
<dbReference type="KEGG" id="naer:MJ1_0074"/>
<sequence length="41" mass="4743">MISSTRLSIIFISLAITSSYYRDSKEKINKINLGFFNMILL</sequence>
<gene>
    <name evidence="1" type="ORF">MJ1_0074</name>
</gene>
<accession>A0A915WRV7</accession>